<dbReference type="Pfam" id="PF01753">
    <property type="entry name" value="zf-MYND"/>
    <property type="match status" value="1"/>
</dbReference>
<proteinExistence type="predicted"/>
<feature type="domain" description="MYND-type" evidence="7">
    <location>
        <begin position="118"/>
        <end position="159"/>
    </location>
</feature>
<reference evidence="8" key="1">
    <citation type="submission" date="2021-11" db="EMBL/GenBank/DDBJ databases">
        <authorList>
            <consortium name="Genoscope - CEA"/>
            <person name="William W."/>
        </authorList>
    </citation>
    <scope>NUCLEOTIDE SEQUENCE</scope>
</reference>
<dbReference type="InterPro" id="IPR050869">
    <property type="entry name" value="H3K4_H4K5_MeTrfase"/>
</dbReference>
<dbReference type="Gene3D" id="6.10.140.2220">
    <property type="match status" value="1"/>
</dbReference>
<feature type="domain" description="SET" evidence="6">
    <location>
        <begin position="75"/>
        <end position="314"/>
    </location>
</feature>
<dbReference type="OrthoDB" id="194692at2759"/>
<dbReference type="Proteomes" id="UP000789595">
    <property type="component" value="Unassembled WGS sequence"/>
</dbReference>
<dbReference type="InterPro" id="IPR046341">
    <property type="entry name" value="SET_dom_sf"/>
</dbReference>
<evidence type="ECO:0000313" key="8">
    <source>
        <dbReference type="EMBL" id="CAH0367719.1"/>
    </source>
</evidence>
<organism evidence="8 9">
    <name type="scientific">Pelagomonas calceolata</name>
    <dbReference type="NCBI Taxonomy" id="35677"/>
    <lineage>
        <taxon>Eukaryota</taxon>
        <taxon>Sar</taxon>
        <taxon>Stramenopiles</taxon>
        <taxon>Ochrophyta</taxon>
        <taxon>Pelagophyceae</taxon>
        <taxon>Pelagomonadales</taxon>
        <taxon>Pelagomonadaceae</taxon>
        <taxon>Pelagomonas</taxon>
    </lineage>
</organism>
<keyword evidence="3" id="KW-0862">Zinc</keyword>
<dbReference type="AlphaFoldDB" id="A0A8J2WUG2"/>
<dbReference type="PANTHER" id="PTHR12197">
    <property type="entry name" value="HISTONE-LYSINE N-METHYLTRANSFERASE SMYD"/>
    <property type="match status" value="1"/>
</dbReference>
<dbReference type="PANTHER" id="PTHR12197:SF251">
    <property type="entry name" value="EG:BACR7C10.4 PROTEIN"/>
    <property type="match status" value="1"/>
</dbReference>
<dbReference type="EMBL" id="CAKKNE010000002">
    <property type="protein sequence ID" value="CAH0367719.1"/>
    <property type="molecule type" value="Genomic_DNA"/>
</dbReference>
<dbReference type="GO" id="GO:0005634">
    <property type="term" value="C:nucleus"/>
    <property type="evidence" value="ECO:0007669"/>
    <property type="project" value="TreeGrafter"/>
</dbReference>
<evidence type="ECO:0000256" key="3">
    <source>
        <dbReference type="ARBA" id="ARBA00022833"/>
    </source>
</evidence>
<evidence type="ECO:0008006" key="10">
    <source>
        <dbReference type="Google" id="ProtNLM"/>
    </source>
</evidence>
<dbReference type="Gene3D" id="1.25.40.10">
    <property type="entry name" value="Tetratricopeptide repeat domain"/>
    <property type="match status" value="1"/>
</dbReference>
<dbReference type="PROSITE" id="PS50865">
    <property type="entry name" value="ZF_MYND_2"/>
    <property type="match status" value="1"/>
</dbReference>
<gene>
    <name evidence="8" type="ORF">PECAL_2P07540</name>
</gene>
<evidence type="ECO:0000313" key="9">
    <source>
        <dbReference type="Proteomes" id="UP000789595"/>
    </source>
</evidence>
<feature type="compositionally biased region" description="Acidic residues" evidence="5">
    <location>
        <begin position="517"/>
        <end position="532"/>
    </location>
</feature>
<keyword evidence="2 4" id="KW-0863">Zinc-finger</keyword>
<evidence type="ECO:0000256" key="4">
    <source>
        <dbReference type="PROSITE-ProRule" id="PRU00134"/>
    </source>
</evidence>
<evidence type="ECO:0000256" key="1">
    <source>
        <dbReference type="ARBA" id="ARBA00022723"/>
    </source>
</evidence>
<dbReference type="PROSITE" id="PS50280">
    <property type="entry name" value="SET"/>
    <property type="match status" value="1"/>
</dbReference>
<evidence type="ECO:0000256" key="2">
    <source>
        <dbReference type="ARBA" id="ARBA00022771"/>
    </source>
</evidence>
<feature type="region of interest" description="Disordered" evidence="5">
    <location>
        <begin position="24"/>
        <end position="53"/>
    </location>
</feature>
<dbReference type="Pfam" id="PF00856">
    <property type="entry name" value="SET"/>
    <property type="match status" value="1"/>
</dbReference>
<keyword evidence="9" id="KW-1185">Reference proteome</keyword>
<evidence type="ECO:0000259" key="7">
    <source>
        <dbReference type="PROSITE" id="PS50865"/>
    </source>
</evidence>
<dbReference type="InterPro" id="IPR001214">
    <property type="entry name" value="SET_dom"/>
</dbReference>
<dbReference type="SUPFAM" id="SSF144232">
    <property type="entry name" value="HIT/MYND zinc finger-like"/>
    <property type="match status" value="1"/>
</dbReference>
<keyword evidence="1" id="KW-0479">Metal-binding</keyword>
<feature type="region of interest" description="Disordered" evidence="5">
    <location>
        <begin position="514"/>
        <end position="539"/>
    </location>
</feature>
<dbReference type="CDD" id="cd20071">
    <property type="entry name" value="SET_SMYD"/>
    <property type="match status" value="1"/>
</dbReference>
<comment type="caution">
    <text evidence="8">The sequence shown here is derived from an EMBL/GenBank/DDBJ whole genome shotgun (WGS) entry which is preliminary data.</text>
</comment>
<protein>
    <recommendedName>
        <fullName evidence="10">MYND-type domain-containing protein</fullName>
    </recommendedName>
</protein>
<evidence type="ECO:0000256" key="5">
    <source>
        <dbReference type="SAM" id="MobiDB-lite"/>
    </source>
</evidence>
<dbReference type="GO" id="GO:0008270">
    <property type="term" value="F:zinc ion binding"/>
    <property type="evidence" value="ECO:0007669"/>
    <property type="project" value="UniProtKB-KW"/>
</dbReference>
<accession>A0A8J2WUG2</accession>
<name>A0A8J2WUG2_9STRA</name>
<sequence length="539" mass="59711">MSALAEEQPLSGKSSLVTNVLEAAGATQPEESLEDAWERMQKSSSAQRVDVSYEQSKVEDSSVAEQDARLARFGLGVELDASVGRKLVARRAFQEGSCVLKVEPFAAALLPRCRERRCAHCFCSIEAGHRKKCGGCGHVLYCGPACQKKDWKSHHRRECDGGPALSAALNNDETAVSDAILACRAARRMRKNDLRSRPVGEKGAIEDVKLMLKFCTSEDDARARAIARHCVGADWCAEPDVELVQKLIKASGRNNFCRQDDVLDEVSALLSPVGALLNHSCYPTTCVAYDAQGRQCFMACRNISEGDEITHSYVDCGVPTEQRRERLRSIYGFDCACERCTAPWSARDALLDGDEEGRSVSPQRLVRNERLRREAHEKEGDEEAALLDEALAALGNCSETHVHRVQTQQARAECALGSERYDDALELFREVAELREKIYAPLPHARVALDYFTLYEIANWQGDARTARAARERARWHLERTAAPDDRRLEDLHVAAAITSNQTADLAEGMIGFSVDDGGDWEAPPDDDDVWEPVERGSE</sequence>
<dbReference type="Gene3D" id="2.170.270.10">
    <property type="entry name" value="SET domain"/>
    <property type="match status" value="1"/>
</dbReference>
<dbReference type="InterPro" id="IPR002893">
    <property type="entry name" value="Znf_MYND"/>
</dbReference>
<evidence type="ECO:0000259" key="6">
    <source>
        <dbReference type="PROSITE" id="PS50280"/>
    </source>
</evidence>
<dbReference type="InterPro" id="IPR011990">
    <property type="entry name" value="TPR-like_helical_dom_sf"/>
</dbReference>
<dbReference type="SUPFAM" id="SSF82199">
    <property type="entry name" value="SET domain"/>
    <property type="match status" value="1"/>
</dbReference>